<keyword evidence="2" id="KW-0813">Transport</keyword>
<dbReference type="GO" id="GO:0006082">
    <property type="term" value="P:organic acid metabolic process"/>
    <property type="evidence" value="ECO:0007669"/>
    <property type="project" value="UniProtKB-ARBA"/>
</dbReference>
<dbReference type="InterPro" id="IPR029035">
    <property type="entry name" value="DHS-like_NAD/FAD-binding_dom"/>
</dbReference>
<dbReference type="InterPro" id="IPR047212">
    <property type="entry name" value="TPP_POXB-like"/>
</dbReference>
<dbReference type="InterPro" id="IPR018527">
    <property type="entry name" value="Rubredoxin_Fe_BS"/>
</dbReference>
<keyword evidence="5" id="KW-0408">Iron</keyword>
<dbReference type="InterPro" id="IPR024935">
    <property type="entry name" value="Rubredoxin_dom"/>
</dbReference>
<dbReference type="InterPro" id="IPR029061">
    <property type="entry name" value="THDP-binding"/>
</dbReference>
<dbReference type="PROSITE" id="PS50903">
    <property type="entry name" value="RUBREDOXIN_LIKE"/>
    <property type="match status" value="1"/>
</dbReference>
<keyword evidence="6 7" id="KW-0786">Thiamine pyrophosphate</keyword>
<dbReference type="PROSITE" id="PS00202">
    <property type="entry name" value="RUBREDOXIN"/>
    <property type="match status" value="1"/>
</dbReference>
<dbReference type="PANTHER" id="PTHR42981:SF2">
    <property type="entry name" value="PYRUVATE DEHYDROGENASE [UBIQUINONE]"/>
    <property type="match status" value="1"/>
</dbReference>
<dbReference type="CDD" id="cd00730">
    <property type="entry name" value="rubredoxin"/>
    <property type="match status" value="1"/>
</dbReference>
<evidence type="ECO:0000259" key="8">
    <source>
        <dbReference type="PROSITE" id="PS50903"/>
    </source>
</evidence>
<dbReference type="EMBL" id="CP091092">
    <property type="protein sequence ID" value="WFN37659.1"/>
    <property type="molecule type" value="Genomic_DNA"/>
</dbReference>
<dbReference type="GeneID" id="79949638"/>
<dbReference type="RefSeq" id="WP_278100498.1">
    <property type="nucleotide sequence ID" value="NZ_CP091092.1"/>
</dbReference>
<reference evidence="9" key="1">
    <citation type="submission" date="2022-01" db="EMBL/GenBank/DDBJ databases">
        <title>Complete genome of Methanomicrobium antiquum DSM 21220.</title>
        <authorList>
            <person name="Chen S.-C."/>
            <person name="You Y.-T."/>
            <person name="Zhou Y.-Z."/>
            <person name="Lai M.-C."/>
        </authorList>
    </citation>
    <scope>NUCLEOTIDE SEQUENCE</scope>
    <source>
        <strain evidence="9">DSM 21220</strain>
    </source>
</reference>
<dbReference type="GO" id="GO:0030976">
    <property type="term" value="F:thiamine pyrophosphate binding"/>
    <property type="evidence" value="ECO:0007669"/>
    <property type="project" value="InterPro"/>
</dbReference>
<dbReference type="PRINTS" id="PR00163">
    <property type="entry name" value="RUBREDOXIN"/>
</dbReference>
<evidence type="ECO:0000256" key="6">
    <source>
        <dbReference type="ARBA" id="ARBA00023052"/>
    </source>
</evidence>
<comment type="similarity">
    <text evidence="1 7">Belongs to the TPP enzyme family.</text>
</comment>
<dbReference type="SUPFAM" id="SSF52467">
    <property type="entry name" value="DHS-like NAD/FAD-binding domain"/>
    <property type="match status" value="1"/>
</dbReference>
<name>A0AAF0JMB3_9EURY</name>
<dbReference type="Pfam" id="PF00301">
    <property type="entry name" value="Rubredoxin"/>
    <property type="match status" value="1"/>
</dbReference>
<dbReference type="Proteomes" id="UP001218895">
    <property type="component" value="Chromosome"/>
</dbReference>
<dbReference type="GO" id="GO:0005506">
    <property type="term" value="F:iron ion binding"/>
    <property type="evidence" value="ECO:0007669"/>
    <property type="project" value="InterPro"/>
</dbReference>
<sequence length="593" mass="65405">MLKWRCRICGYIYDEKTGEPATNTKPETLFKDLAVEWKCPVCGAEKSEFSEISSAEKISGDSATTVSDAIVSELLKWDINVVFGLPGTSSLGIVEAIRKNKNIKYIVVRHEENAAMAASAYNKFTGKIAACLTIAGPGATNLATGLYDAKEDNSSVISINGQVRAQYTGPGGIQEIDQDAFFRPLVVYNNTIYDKHMALLLLTKALKFSIIQKGVSQISVPNNIQKEFIDIEKCKKENITGNYEVSPDSSVLKLAADLIDKAKNPVIIIGWGCRDCRDEILKLSNKIKAPIVTTFRAKGIISDYNEWNLGILGSVGTPHAREFVNNSDLLITAGVGFSQLTNVPTDRKIIQIDSNPLKLEKSSEGISLLGNCSLIIPGLLELANEKQNNKILTEIKNLKQIWEEILLKEADENKTPIRPPFIMKVLSDVIPENSAIGLDVGENQWWFGRNFRIKNQKFAMSGYLGTMGFGFPAALAAKIAWPEKDVFCITGDGGFSMAMADFVTAVKYNLAIVVVVLSNRELGMIQVEQMMENYENYATDLLNPDFAEYAKNCGGDGIRVEKPDELKPALIKAMKSKKPFIVDINTDPKRFAE</sequence>
<dbReference type="Gene3D" id="3.40.50.970">
    <property type="match status" value="2"/>
</dbReference>
<evidence type="ECO:0000256" key="7">
    <source>
        <dbReference type="RuleBase" id="RU362132"/>
    </source>
</evidence>
<evidence type="ECO:0000256" key="5">
    <source>
        <dbReference type="ARBA" id="ARBA00023004"/>
    </source>
</evidence>
<dbReference type="SUPFAM" id="SSF57802">
    <property type="entry name" value="Rubredoxin-like"/>
    <property type="match status" value="1"/>
</dbReference>
<dbReference type="CDD" id="cd02014">
    <property type="entry name" value="TPP_POX"/>
    <property type="match status" value="1"/>
</dbReference>
<dbReference type="AlphaFoldDB" id="A0AAF0JMB3"/>
<dbReference type="PROSITE" id="PS00187">
    <property type="entry name" value="TPP_ENZYMES"/>
    <property type="match status" value="1"/>
</dbReference>
<protein>
    <submittedName>
        <fullName evidence="9">Thiamine pyrophosphate-dependent enzyme</fullName>
    </submittedName>
</protein>
<dbReference type="Pfam" id="PF00205">
    <property type="entry name" value="TPP_enzyme_M"/>
    <property type="match status" value="1"/>
</dbReference>
<evidence type="ECO:0000256" key="2">
    <source>
        <dbReference type="ARBA" id="ARBA00022448"/>
    </source>
</evidence>
<dbReference type="Pfam" id="PF02775">
    <property type="entry name" value="TPP_enzyme_C"/>
    <property type="match status" value="1"/>
</dbReference>
<dbReference type="SUPFAM" id="SSF52518">
    <property type="entry name" value="Thiamin diphosphate-binding fold (THDP-binding)"/>
    <property type="match status" value="2"/>
</dbReference>
<dbReference type="InterPro" id="IPR047211">
    <property type="entry name" value="POXB-like"/>
</dbReference>
<dbReference type="KEGG" id="manq:L1994_04530"/>
<evidence type="ECO:0000256" key="1">
    <source>
        <dbReference type="ARBA" id="ARBA00007812"/>
    </source>
</evidence>
<keyword evidence="3" id="KW-0479">Metal-binding</keyword>
<dbReference type="InterPro" id="IPR000399">
    <property type="entry name" value="TPP-bd_CS"/>
</dbReference>
<dbReference type="GO" id="GO:0000287">
    <property type="term" value="F:magnesium ion binding"/>
    <property type="evidence" value="ECO:0007669"/>
    <property type="project" value="InterPro"/>
</dbReference>
<dbReference type="PANTHER" id="PTHR42981">
    <property type="entry name" value="PYRUVATE DEHYDROGENASE [UBIQUINONE]"/>
    <property type="match status" value="1"/>
</dbReference>
<dbReference type="InterPro" id="IPR012001">
    <property type="entry name" value="Thiamin_PyroP_enz_TPP-bd_dom"/>
</dbReference>
<dbReference type="Gene3D" id="2.20.28.10">
    <property type="match status" value="1"/>
</dbReference>
<gene>
    <name evidence="9" type="ORF">L1994_04530</name>
</gene>
<dbReference type="InterPro" id="IPR011766">
    <property type="entry name" value="TPP_enzyme_TPP-bd"/>
</dbReference>
<dbReference type="Pfam" id="PF02776">
    <property type="entry name" value="TPP_enzyme_N"/>
    <property type="match status" value="1"/>
</dbReference>
<evidence type="ECO:0000313" key="9">
    <source>
        <dbReference type="EMBL" id="WFN37659.1"/>
    </source>
</evidence>
<organism evidence="9 10">
    <name type="scientific">Methanomicrobium antiquum</name>
    <dbReference type="NCBI Taxonomy" id="487686"/>
    <lineage>
        <taxon>Archaea</taxon>
        <taxon>Methanobacteriati</taxon>
        <taxon>Methanobacteriota</taxon>
        <taxon>Stenosarchaea group</taxon>
        <taxon>Methanomicrobia</taxon>
        <taxon>Methanomicrobiales</taxon>
        <taxon>Methanomicrobiaceae</taxon>
        <taxon>Methanomicrobium</taxon>
    </lineage>
</organism>
<feature type="domain" description="Rubredoxin-like" evidence="8">
    <location>
        <begin position="1"/>
        <end position="52"/>
    </location>
</feature>
<evidence type="ECO:0000313" key="10">
    <source>
        <dbReference type="Proteomes" id="UP001218895"/>
    </source>
</evidence>
<dbReference type="GO" id="GO:0044272">
    <property type="term" value="P:sulfur compound biosynthetic process"/>
    <property type="evidence" value="ECO:0007669"/>
    <property type="project" value="UniProtKB-ARBA"/>
</dbReference>
<proteinExistence type="inferred from homology"/>
<evidence type="ECO:0000256" key="3">
    <source>
        <dbReference type="ARBA" id="ARBA00022723"/>
    </source>
</evidence>
<evidence type="ECO:0000256" key="4">
    <source>
        <dbReference type="ARBA" id="ARBA00022982"/>
    </source>
</evidence>
<accession>A0AAF0JMB3</accession>
<keyword evidence="10" id="KW-1185">Reference proteome</keyword>
<dbReference type="GO" id="GO:0003824">
    <property type="term" value="F:catalytic activity"/>
    <property type="evidence" value="ECO:0007669"/>
    <property type="project" value="InterPro"/>
</dbReference>
<dbReference type="InterPro" id="IPR024934">
    <property type="entry name" value="Rubredoxin-like_dom"/>
</dbReference>
<dbReference type="Gene3D" id="3.40.50.1220">
    <property type="entry name" value="TPP-binding domain"/>
    <property type="match status" value="1"/>
</dbReference>
<keyword evidence="4" id="KW-0249">Electron transport</keyword>
<dbReference type="InterPro" id="IPR012000">
    <property type="entry name" value="Thiamin_PyroP_enz_cen_dom"/>
</dbReference>